<gene>
    <name evidence="2" type="ORF">Heshes_24400</name>
    <name evidence="3" type="ORF">SAMN04489725_11839</name>
</gene>
<evidence type="ECO:0000259" key="1">
    <source>
        <dbReference type="Pfam" id="PF09648"/>
    </source>
</evidence>
<dbReference type="STRING" id="89784.SAMN04489725_11839"/>
<dbReference type="AlphaFoldDB" id="A0A1H2X4R4"/>
<evidence type="ECO:0000313" key="3">
    <source>
        <dbReference type="EMBL" id="SDW87781.1"/>
    </source>
</evidence>
<dbReference type="RefSeq" id="WP_074693593.1">
    <property type="nucleotide sequence ID" value="NZ_BSRA01000016.1"/>
</dbReference>
<reference evidence="2" key="3">
    <citation type="submission" date="2023-02" db="EMBL/GenBank/DDBJ databases">
        <title>Proposal of a novel subspecies: Alicyclobacillus hesperidum subspecies aegle.</title>
        <authorList>
            <person name="Goto K."/>
            <person name="Fujii T."/>
            <person name="Yasui K."/>
            <person name="Mochida K."/>
            <person name="Kato-Tanaka Y."/>
            <person name="Morohoshi S."/>
            <person name="An S.Y."/>
            <person name="Kasai H."/>
            <person name="Yokota A."/>
        </authorList>
    </citation>
    <scope>NUCLEOTIDE SEQUENCE</scope>
    <source>
        <strain evidence="2">DSM 12766</strain>
    </source>
</reference>
<accession>A0A1H2X4R4</accession>
<reference evidence="3" key="2">
    <citation type="submission" date="2016-10" db="EMBL/GenBank/DDBJ databases">
        <authorList>
            <person name="de Groot N.N."/>
        </authorList>
    </citation>
    <scope>NUCLEOTIDE SEQUENCE [LARGE SCALE GENOMIC DNA]</scope>
    <source>
        <strain evidence="3">DSM 12489</strain>
    </source>
</reference>
<organism evidence="3 4">
    <name type="scientific">Alicyclobacillus hesperidum</name>
    <dbReference type="NCBI Taxonomy" id="89784"/>
    <lineage>
        <taxon>Bacteria</taxon>
        <taxon>Bacillati</taxon>
        <taxon>Bacillota</taxon>
        <taxon>Bacilli</taxon>
        <taxon>Bacillales</taxon>
        <taxon>Alicyclobacillaceae</taxon>
        <taxon>Alicyclobacillus</taxon>
    </lineage>
</organism>
<dbReference type="EMBL" id="BSRA01000016">
    <property type="protein sequence ID" value="GLV14756.1"/>
    <property type="molecule type" value="Genomic_DNA"/>
</dbReference>
<dbReference type="Proteomes" id="UP000182589">
    <property type="component" value="Unassembled WGS sequence"/>
</dbReference>
<dbReference type="Proteomes" id="UP001157137">
    <property type="component" value="Unassembled WGS sequence"/>
</dbReference>
<protein>
    <submittedName>
        <fullName evidence="3">Two-component signal transduction system YycFG, regulatory protein YycI</fullName>
    </submittedName>
</protein>
<reference evidence="4" key="1">
    <citation type="submission" date="2016-10" db="EMBL/GenBank/DDBJ databases">
        <authorList>
            <person name="Varghese N."/>
        </authorList>
    </citation>
    <scope>NUCLEOTIDE SEQUENCE [LARGE SCALE GENOMIC DNA]</scope>
    <source>
        <strain evidence="4">DSM 12489</strain>
    </source>
</reference>
<feature type="domain" description="Regulatory protein YycH-like" evidence="1">
    <location>
        <begin position="102"/>
        <end position="269"/>
    </location>
</feature>
<keyword evidence="4" id="KW-1185">Reference proteome</keyword>
<evidence type="ECO:0000313" key="2">
    <source>
        <dbReference type="EMBL" id="GLV14756.1"/>
    </source>
</evidence>
<dbReference type="InterPro" id="IPR018604">
    <property type="entry name" value="YycI-like"/>
</dbReference>
<name>A0A1H2X4R4_9BACL</name>
<dbReference type="GO" id="GO:0016020">
    <property type="term" value="C:membrane"/>
    <property type="evidence" value="ECO:0007669"/>
    <property type="project" value="InterPro"/>
</dbReference>
<proteinExistence type="predicted"/>
<dbReference type="EMBL" id="FNOJ01000018">
    <property type="protein sequence ID" value="SDW87781.1"/>
    <property type="molecule type" value="Genomic_DNA"/>
</dbReference>
<dbReference type="Pfam" id="PF09648">
    <property type="entry name" value="YycI"/>
    <property type="match status" value="1"/>
</dbReference>
<evidence type="ECO:0000313" key="4">
    <source>
        <dbReference type="Proteomes" id="UP000182589"/>
    </source>
</evidence>
<sequence>MNWEVAKSWLIALFIVLDAVLGWQLYESRQLASDYAESPADLLANTKTLLANHGFSLDTPVPSGQPNLVTFQADLANPKLSALVQAAFPNVKGKLTYSGNVGVTTNQGSITVTAQGNWTVEYQSPMQITTTHTVLSYVYRGSDYTPDPISSDPNHAVYYEMVDNYPIFDAAIVSTESKGLLVAYSQTLVEHVVANSSPKPVISALDALDSLADAVDKTDTATSSTVVRVDLGYARKVQVASGNQQVLQSYWFPVWRIVTTAGTYYVNAFTGEVEMATAF</sequence>
<dbReference type="Gene3D" id="2.40.128.690">
    <property type="entry name" value="YycH protein, domain 3-like"/>
    <property type="match status" value="1"/>
</dbReference>